<dbReference type="InterPro" id="IPR002123">
    <property type="entry name" value="Plipid/glycerol_acylTrfase"/>
</dbReference>
<dbReference type="Proteomes" id="UP000236268">
    <property type="component" value="Unassembled WGS sequence"/>
</dbReference>
<dbReference type="KEGG" id="abq:ABAZ39_01060"/>
<evidence type="ECO:0000313" key="4">
    <source>
        <dbReference type="Proteomes" id="UP000027186"/>
    </source>
</evidence>
<sequence>MGQGKGDDGLKDDPVAWRSPALCRFFGAVMARRMRHDFHAVRLARPGWPALPADRPVIVCLNHPSWWDPALLIVMGTTRYRDRPGYGPIDAAMLRRYRFMARIGLFGVEPGRAGAAAFLRHGRRILADPRSMLWITAEGAFTDPRRRPVRLRPGIAHLVRRAPEAVVVPLAVEYPFWDESTPEALARFGEPMPASAFAGQPVPDIAAALERRLEAVMDALALDAQSRDPARFLTLIDGSAGVGGVYDLWRRARAWAGGQRFSPAHGDASDKEGVPRR</sequence>
<evidence type="ECO:0000313" key="5">
    <source>
        <dbReference type="Proteomes" id="UP000236268"/>
    </source>
</evidence>
<dbReference type="RefSeq" id="WP_038525854.1">
    <property type="nucleotide sequence ID" value="NZ_CP007793.1"/>
</dbReference>
<dbReference type="CDD" id="cd06551">
    <property type="entry name" value="LPLAT"/>
    <property type="match status" value="1"/>
</dbReference>
<dbReference type="SUPFAM" id="SSF69593">
    <property type="entry name" value="Glycerol-3-phosphate (1)-acyltransferase"/>
    <property type="match status" value="1"/>
</dbReference>
<keyword evidence="2" id="KW-0012">Acyltransferase</keyword>
<dbReference type="EMBL" id="CP007793">
    <property type="protein sequence ID" value="AIB10628.1"/>
    <property type="molecule type" value="Genomic_DNA"/>
</dbReference>
<dbReference type="OrthoDB" id="152799at2"/>
<reference evidence="3 5" key="2">
    <citation type="submission" date="2018-01" db="EMBL/GenBank/DDBJ databases">
        <title>Whole genome sequence of Azospirillum brasilense REC3 isolated from strawberry roots.</title>
        <authorList>
            <person name="Fontana C.A."/>
            <person name="Salazar S.M."/>
            <person name="Bassi D."/>
            <person name="Puglisi E."/>
            <person name="Lovaisa N.C."/>
            <person name="Toffoli L.M."/>
            <person name="Pedraza R."/>
            <person name="Cocconcelli P.S."/>
        </authorList>
    </citation>
    <scope>NUCLEOTIDE SEQUENCE [LARGE SCALE GENOMIC DNA]</scope>
    <source>
        <strain evidence="3 5">REC3</strain>
    </source>
</reference>
<name>A0A060DI26_9PROT</name>
<evidence type="ECO:0000313" key="3">
    <source>
        <dbReference type="EMBL" id="PNQ98969.1"/>
    </source>
</evidence>
<reference evidence="2 4" key="1">
    <citation type="journal article" date="2014" name="Genome Announc.">
        <title>Complete Genome Sequence of the Model Rhizosphere Strain Azospirillum brasilense Az39, Successfully Applied in Agriculture.</title>
        <authorList>
            <person name="Rivera D."/>
            <person name="Revale S."/>
            <person name="Molina R."/>
            <person name="Gualpa J."/>
            <person name="Puente M."/>
            <person name="Maroniche G."/>
            <person name="Paris G."/>
            <person name="Baker D."/>
            <person name="Clavijo B."/>
            <person name="McLay K."/>
            <person name="Spaepen S."/>
            <person name="Perticari A."/>
            <person name="Vazquez M."/>
            <person name="Wisniewski-Dye F."/>
            <person name="Watkins C."/>
            <person name="Martinez-Abarca F."/>
            <person name="Vanderleyden J."/>
            <person name="Cassan F."/>
        </authorList>
    </citation>
    <scope>NUCLEOTIDE SEQUENCE [LARGE SCALE GENOMIC DNA]</scope>
    <source>
        <strain evidence="2 4">Az39</strain>
    </source>
</reference>
<dbReference type="Pfam" id="PF01553">
    <property type="entry name" value="Acyltransferase"/>
    <property type="match status" value="1"/>
</dbReference>
<feature type="domain" description="Phospholipid/glycerol acyltransferase" evidence="1">
    <location>
        <begin position="57"/>
        <end position="175"/>
    </location>
</feature>
<dbReference type="AlphaFoldDB" id="A0A060DI26"/>
<accession>A0A2K1G2R8</accession>
<dbReference type="SMART" id="SM00563">
    <property type="entry name" value="PlsC"/>
    <property type="match status" value="1"/>
</dbReference>
<gene>
    <name evidence="2" type="ORF">ABAZ39_01060</name>
    <name evidence="3" type="ORF">C1S70_10885</name>
</gene>
<organism evidence="2 4">
    <name type="scientific">Azospirillum argentinense</name>
    <dbReference type="NCBI Taxonomy" id="2970906"/>
    <lineage>
        <taxon>Bacteria</taxon>
        <taxon>Pseudomonadati</taxon>
        <taxon>Pseudomonadota</taxon>
        <taxon>Alphaproteobacteria</taxon>
        <taxon>Rhodospirillales</taxon>
        <taxon>Azospirillaceae</taxon>
        <taxon>Azospirillum</taxon>
    </lineage>
</organism>
<accession>A0A060DI26</accession>
<dbReference type="EMBL" id="POWG01000009">
    <property type="protein sequence ID" value="PNQ98969.1"/>
    <property type="molecule type" value="Genomic_DNA"/>
</dbReference>
<evidence type="ECO:0000313" key="2">
    <source>
        <dbReference type="EMBL" id="AIB10628.1"/>
    </source>
</evidence>
<dbReference type="Proteomes" id="UP000027186">
    <property type="component" value="Chromosome"/>
</dbReference>
<evidence type="ECO:0000259" key="1">
    <source>
        <dbReference type="SMART" id="SM00563"/>
    </source>
</evidence>
<keyword evidence="2" id="KW-0808">Transferase</keyword>
<dbReference type="GO" id="GO:0016746">
    <property type="term" value="F:acyltransferase activity"/>
    <property type="evidence" value="ECO:0007669"/>
    <property type="project" value="UniProtKB-KW"/>
</dbReference>
<proteinExistence type="predicted"/>
<protein>
    <submittedName>
        <fullName evidence="2">Acyltransferase</fullName>
    </submittedName>
</protein>